<evidence type="ECO:0000313" key="4">
    <source>
        <dbReference type="EMBL" id="SHK47175.1"/>
    </source>
</evidence>
<dbReference type="PROSITE" id="PS51257">
    <property type="entry name" value="PROKAR_LIPOPROTEIN"/>
    <property type="match status" value="1"/>
</dbReference>
<organism evidence="4 5">
    <name type="scientific">Anaerocolumna jejuensis DSM 15929</name>
    <dbReference type="NCBI Taxonomy" id="1121322"/>
    <lineage>
        <taxon>Bacteria</taxon>
        <taxon>Bacillati</taxon>
        <taxon>Bacillota</taxon>
        <taxon>Clostridia</taxon>
        <taxon>Lachnospirales</taxon>
        <taxon>Lachnospiraceae</taxon>
        <taxon>Anaerocolumna</taxon>
    </lineage>
</organism>
<feature type="signal peptide" evidence="2">
    <location>
        <begin position="1"/>
        <end position="19"/>
    </location>
</feature>
<dbReference type="STRING" id="1121322.SAMN02745136_02563"/>
<dbReference type="Gene3D" id="3.40.190.10">
    <property type="entry name" value="Periplasmic binding protein-like II"/>
    <property type="match status" value="2"/>
</dbReference>
<gene>
    <name evidence="4" type="ORF">SAMN02745136_02563</name>
</gene>
<evidence type="ECO:0000313" key="5">
    <source>
        <dbReference type="Proteomes" id="UP000184386"/>
    </source>
</evidence>
<protein>
    <submittedName>
        <fullName evidence="4">Putative aldouronate transport system substrate-binding protein</fullName>
    </submittedName>
</protein>
<feature type="chain" id="PRO_5038719493" evidence="2">
    <location>
        <begin position="20"/>
        <end position="517"/>
    </location>
</feature>
<sequence>MKKIIALLLVVVLSVGMLAGCGKSNSGNNSGTTKNDGAGTTNNGTDDSKEVNLVLYLWGGEGVANKDILAKLNEKLKASINTTIEVKYIDWGDIATKYPLLWSSGEQFDMAYVSSTANVPYSTLVKQDALYDITDLIDKDAPALKTELADKWNNVKVDGKIYAVPNNYSEYTAYGFVSRKDLMDKYKVPTIGSIADMEKYMDAAVADGKVPLNGSVNLANDLYRMLIATTGGWLNAPGIPSSELYLAADKSDTSKIFAPAFTDEFEAFAVKMNEWAKKGYWSKDILSSSQDDKDNFYNDLSAAYISHQPDWTGNYGNQVLKLPGVETEFYSFPEANGKIVKATGVGAATGISKNSKYPDRCLKVIEKLMTDKECYNLFQYGIEGREYEVKDGKITQPASYDATKDGGGFAAWAFRTDALNIPQATEDPRRYTLNEAWSKVAIDDPFIGFNFDTAKVNTELSAIANVDAQLGIQILLGKTSQDPKAAVADYRKQLKAAGIDNVLKELNDQWAAYNASK</sequence>
<reference evidence="4 5" key="1">
    <citation type="submission" date="2016-11" db="EMBL/GenBank/DDBJ databases">
        <authorList>
            <person name="Jaros S."/>
            <person name="Januszkiewicz K."/>
            <person name="Wedrychowicz H."/>
        </authorList>
    </citation>
    <scope>NUCLEOTIDE SEQUENCE [LARGE SCALE GENOMIC DNA]</scope>
    <source>
        <strain evidence="4 5">DSM 15929</strain>
    </source>
</reference>
<evidence type="ECO:0000256" key="2">
    <source>
        <dbReference type="SAM" id="SignalP"/>
    </source>
</evidence>
<name>A0A1M6SR59_9FIRM</name>
<evidence type="ECO:0000256" key="1">
    <source>
        <dbReference type="SAM" id="MobiDB-lite"/>
    </source>
</evidence>
<dbReference type="PANTHER" id="PTHR43649:SF17">
    <property type="entry name" value="ABC TRANSPORTER SOLUTE BINDING PROTEIN-SUGAR TRANSPORT"/>
    <property type="match status" value="1"/>
</dbReference>
<keyword evidence="5" id="KW-1185">Reference proteome</keyword>
<dbReference type="RefSeq" id="WP_073276485.1">
    <property type="nucleotide sequence ID" value="NZ_FRAC01000012.1"/>
</dbReference>
<dbReference type="Proteomes" id="UP000184386">
    <property type="component" value="Unassembled WGS sequence"/>
</dbReference>
<dbReference type="Pfam" id="PF12010">
    <property type="entry name" value="DUF3502"/>
    <property type="match status" value="1"/>
</dbReference>
<dbReference type="PANTHER" id="PTHR43649">
    <property type="entry name" value="ARABINOSE-BINDING PROTEIN-RELATED"/>
    <property type="match status" value="1"/>
</dbReference>
<dbReference type="InterPro" id="IPR050490">
    <property type="entry name" value="Bact_solute-bd_prot1"/>
</dbReference>
<dbReference type="SUPFAM" id="SSF53850">
    <property type="entry name" value="Periplasmic binding protein-like II"/>
    <property type="match status" value="1"/>
</dbReference>
<accession>A0A1M6SR59</accession>
<proteinExistence type="predicted"/>
<dbReference type="InterPro" id="IPR022627">
    <property type="entry name" value="DUF3502"/>
</dbReference>
<keyword evidence="2" id="KW-0732">Signal</keyword>
<dbReference type="OrthoDB" id="1988587at2"/>
<feature type="region of interest" description="Disordered" evidence="1">
    <location>
        <begin position="26"/>
        <end position="45"/>
    </location>
</feature>
<feature type="compositionally biased region" description="Low complexity" evidence="1">
    <location>
        <begin position="26"/>
        <end position="35"/>
    </location>
</feature>
<evidence type="ECO:0000259" key="3">
    <source>
        <dbReference type="Pfam" id="PF12010"/>
    </source>
</evidence>
<dbReference type="AlphaFoldDB" id="A0A1M6SR59"/>
<dbReference type="EMBL" id="FRAC01000012">
    <property type="protein sequence ID" value="SHK47175.1"/>
    <property type="molecule type" value="Genomic_DNA"/>
</dbReference>
<feature type="domain" description="DUF3502" evidence="3">
    <location>
        <begin position="445"/>
        <end position="514"/>
    </location>
</feature>